<evidence type="ECO:0000256" key="2">
    <source>
        <dbReference type="SAM" id="SignalP"/>
    </source>
</evidence>
<sequence>MFISKKSALVSFALVGTLALGACSSTPPTPPSNSMPPPVDCGASGLSSRTGQPVTGSTAQDVRVGGEEVRSQGSVRVIGPGDMVTQDFREDRLNLEVSATGSLVRAYCG</sequence>
<feature type="chain" id="PRO_5011506577" evidence="2">
    <location>
        <begin position="22"/>
        <end position="109"/>
    </location>
</feature>
<dbReference type="PROSITE" id="PS51257">
    <property type="entry name" value="PROKAR_LIPOPROTEIN"/>
    <property type="match status" value="1"/>
</dbReference>
<dbReference type="Gene3D" id="3.30.10.10">
    <property type="entry name" value="Trypsin Inhibitor V, subunit A"/>
    <property type="match status" value="1"/>
</dbReference>
<feature type="compositionally biased region" description="Pro residues" evidence="1">
    <location>
        <begin position="27"/>
        <end position="39"/>
    </location>
</feature>
<dbReference type="RefSeq" id="WP_176762611.1">
    <property type="nucleotide sequence ID" value="NZ_FNCS01000005.1"/>
</dbReference>
<dbReference type="EMBL" id="FNCS01000005">
    <property type="protein sequence ID" value="SDG65482.1"/>
    <property type="molecule type" value="Genomic_DNA"/>
</dbReference>
<keyword evidence="4" id="KW-1185">Reference proteome</keyword>
<name>A0A1G7W0D3_9HYPH</name>
<dbReference type="InterPro" id="IPR021719">
    <property type="entry name" value="Prot_inh_I78"/>
</dbReference>
<feature type="signal peptide" evidence="2">
    <location>
        <begin position="1"/>
        <end position="21"/>
    </location>
</feature>
<accession>A0A1G7W0D3</accession>
<reference evidence="3 4" key="1">
    <citation type="submission" date="2016-10" db="EMBL/GenBank/DDBJ databases">
        <authorList>
            <person name="de Groot N.N."/>
        </authorList>
    </citation>
    <scope>NUCLEOTIDE SEQUENCE [LARGE SCALE GENOMIC DNA]</scope>
    <source>
        <strain evidence="3 4">CGMCC 1.10267</strain>
    </source>
</reference>
<dbReference type="Proteomes" id="UP000199495">
    <property type="component" value="Unassembled WGS sequence"/>
</dbReference>
<keyword evidence="2" id="KW-0732">Signal</keyword>
<dbReference type="AlphaFoldDB" id="A0A1G7W0D3"/>
<evidence type="ECO:0000256" key="1">
    <source>
        <dbReference type="SAM" id="MobiDB-lite"/>
    </source>
</evidence>
<protein>
    <submittedName>
        <fullName evidence="3">Peptidase inhibitor I78 family protein</fullName>
    </submittedName>
</protein>
<dbReference type="STRING" id="440168.SAMN04487974_105126"/>
<evidence type="ECO:0000313" key="3">
    <source>
        <dbReference type="EMBL" id="SDG65482.1"/>
    </source>
</evidence>
<evidence type="ECO:0000313" key="4">
    <source>
        <dbReference type="Proteomes" id="UP000199495"/>
    </source>
</evidence>
<dbReference type="Pfam" id="PF11720">
    <property type="entry name" value="Inhibitor_I78"/>
    <property type="match status" value="1"/>
</dbReference>
<organism evidence="3 4">
    <name type="scientific">Pelagibacterium luteolum</name>
    <dbReference type="NCBI Taxonomy" id="440168"/>
    <lineage>
        <taxon>Bacteria</taxon>
        <taxon>Pseudomonadati</taxon>
        <taxon>Pseudomonadota</taxon>
        <taxon>Alphaproteobacteria</taxon>
        <taxon>Hyphomicrobiales</taxon>
        <taxon>Devosiaceae</taxon>
        <taxon>Pelagibacterium</taxon>
    </lineage>
</organism>
<feature type="compositionally biased region" description="Polar residues" evidence="1">
    <location>
        <begin position="45"/>
        <end position="60"/>
    </location>
</feature>
<gene>
    <name evidence="3" type="ORF">SAMN04487974_105126</name>
</gene>
<feature type="region of interest" description="Disordered" evidence="1">
    <location>
        <begin position="23"/>
        <end position="71"/>
    </location>
</feature>
<proteinExistence type="predicted"/>